<feature type="compositionally biased region" description="Low complexity" evidence="4">
    <location>
        <begin position="818"/>
        <end position="831"/>
    </location>
</feature>
<feature type="compositionally biased region" description="Gly residues" evidence="4">
    <location>
        <begin position="203"/>
        <end position="216"/>
    </location>
</feature>
<feature type="compositionally biased region" description="Low complexity" evidence="4">
    <location>
        <begin position="193"/>
        <end position="202"/>
    </location>
</feature>
<feature type="compositionally biased region" description="Pro residues" evidence="4">
    <location>
        <begin position="563"/>
        <end position="572"/>
    </location>
</feature>
<feature type="compositionally biased region" description="Low complexity" evidence="4">
    <location>
        <begin position="318"/>
        <end position="329"/>
    </location>
</feature>
<feature type="region of interest" description="Disordered" evidence="4">
    <location>
        <begin position="193"/>
        <end position="304"/>
    </location>
</feature>
<sequence length="1383" mass="139405">MSFTAWDIKEAAFCSDVKDVEELILTNKGATDVGALSQATNLRSLSLAFNALSSLQGLAPLCGLQSLNVSHNQLASLKGLAGLSNLASLNAAHNKVASLAPLSALSALTDLWLQSNALADPGELRVLGRLPGLQRLAIASNPLAKALPAEHVRLVALRLCPALKLIDGRAVDDTERAASESIDVEALLAARAAGPSSAPPSSGGRGATGARSGGARPGPSGRAMSHANLPDAARAGDAANGGALPQGGLPSRTSALPPAAARRKLPRSSSANAAVPSTGRGIPSAGGTGSTTGPGGGGPSSPSADEALAAALEAVASSSSLSGSSGGARPRARRPPLPGATVIKPAVQLQGTQFQAVVDALPTFHPSKLPARYNGAAPKRAPSVPPPVAKPPPDANVVEYELSYPRQKGGGRGIVVRRDGSASAFWPGGDMAVTVDVDYGSPAALAAATAAAESSLGDDASSSDGAGDRAAAWPSLLTTPLPYKMMAMYRAGGVAVSWEEAGGFVQYPNGGLMLLYNKTTGAGSCYSPAGEITRRWRDPGAAPSPKSAIQLPPGLAAATSSPAEPPPPPPPTIDMQLDPHFGVRFFSSTGALHMYISCEGLRHRLRCGRNHPHDVWDPPPGRNDGGPGTTSASPFPSEPTTPIRPGGAVAAPWAGADTPLGGGADGDLPPPAFLRNLARQGGAGTHKPMGGGAKGGAGGGGGAGAGGGGGGAGGGSAVDVADIASITAGLAALEEGLQAMLTRDLRAKASSPMPGAPSSASLAASLTPEPSGASSPALAAAAAGRPGRRAGSGSGMSAARALAAEAAAAAATAAASTSGSSAAVGAATGPADRGEGGRAGGMAAAGVGARPGGRPRPGAAAATTGVGGGGGGAGAKEAPDAVWSDPGTGDGADGGGGSGKVEIDSESAAQLAAARQLAAASLAAAMAAQSAVAALARGRAGVEATYYGHVYDDDSWDDADSDDDCFLRQQEPIETLAVDTMQVPAKPLAALLRLLPSLHTVRLPPSTPFDGPEVDAVVLSALSTLRGLRELALPSFSLAGGLDTLSGLQHLTRLTVQSLYEADVEDFDFTEGLEDDLTPAGVQGICSLRGLQHLELRSVTTHQVFDDQVRQILDSLPSLERLVVRGLATQMVDELDEDVEADEDDERASLDANLQIALDLCGGHITSIVLSDRESKDYRNSREKVALGLVSYLARTLLLPRVAPAPAPPVKALSLGCEVTLGLTDAAGEWLGPLRELVERCEAVEVQGLDVTPRRARRRVTAAEVETLLRLLGKPQRLRLGTMSAHEFVGLRSGQERPPLECEPGSGCPARVPTARPPSWQALAKALQAVWDSGAGGTELQRLQCMMDKAGLSSGQGAERGWEYSDNDPFVASAVLDNDSDVD</sequence>
<protein>
    <submittedName>
        <fullName evidence="5">Uncharacterized protein</fullName>
    </submittedName>
</protein>
<gene>
    <name evidence="5" type="ORF">HYH03_016512</name>
</gene>
<dbReference type="PANTHER" id="PTHR18849:SF0">
    <property type="entry name" value="CILIA- AND FLAGELLA-ASSOCIATED PROTEIN 410-RELATED"/>
    <property type="match status" value="1"/>
</dbReference>
<dbReference type="Gene3D" id="3.80.10.10">
    <property type="entry name" value="Ribonuclease Inhibitor"/>
    <property type="match status" value="2"/>
</dbReference>
<keyword evidence="6" id="KW-1185">Reference proteome</keyword>
<dbReference type="InterPro" id="IPR025875">
    <property type="entry name" value="Leu-rich_rpt_4"/>
</dbReference>
<organism evidence="5 6">
    <name type="scientific">Edaphochlamys debaryana</name>
    <dbReference type="NCBI Taxonomy" id="47281"/>
    <lineage>
        <taxon>Eukaryota</taxon>
        <taxon>Viridiplantae</taxon>
        <taxon>Chlorophyta</taxon>
        <taxon>core chlorophytes</taxon>
        <taxon>Chlorophyceae</taxon>
        <taxon>CS clade</taxon>
        <taxon>Chlamydomonadales</taxon>
        <taxon>Chlamydomonadales incertae sedis</taxon>
        <taxon>Edaphochlamys</taxon>
    </lineage>
</organism>
<evidence type="ECO:0000256" key="2">
    <source>
        <dbReference type="ARBA" id="ARBA00022614"/>
    </source>
</evidence>
<feature type="compositionally biased region" description="Gly residues" evidence="4">
    <location>
        <begin position="888"/>
        <end position="899"/>
    </location>
</feature>
<feature type="region of interest" description="Disordered" evidence="4">
    <location>
        <begin position="318"/>
        <end position="339"/>
    </location>
</feature>
<feature type="region of interest" description="Disordered" evidence="4">
    <location>
        <begin position="536"/>
        <end position="577"/>
    </location>
</feature>
<feature type="compositionally biased region" description="Gly residues" evidence="4">
    <location>
        <begin position="681"/>
        <end position="714"/>
    </location>
</feature>
<feature type="region of interest" description="Disordered" evidence="4">
    <location>
        <begin position="748"/>
        <end position="794"/>
    </location>
</feature>
<evidence type="ECO:0000256" key="4">
    <source>
        <dbReference type="SAM" id="MobiDB-lite"/>
    </source>
</evidence>
<accession>A0A835XIG7</accession>
<evidence type="ECO:0000313" key="6">
    <source>
        <dbReference type="Proteomes" id="UP000612055"/>
    </source>
</evidence>
<feature type="region of interest" description="Disordered" evidence="4">
    <location>
        <begin position="611"/>
        <end position="714"/>
    </location>
</feature>
<dbReference type="PANTHER" id="PTHR18849">
    <property type="entry name" value="LEUCINE RICH REPEAT PROTEIN"/>
    <property type="match status" value="1"/>
</dbReference>
<comment type="subcellular location">
    <subcellularLocation>
        <location evidence="1">Cytoplasm</location>
        <location evidence="1">Cytoskeleton</location>
        <location evidence="1">Cilium axoneme</location>
    </subcellularLocation>
</comment>
<dbReference type="GO" id="GO:0005930">
    <property type="term" value="C:axoneme"/>
    <property type="evidence" value="ECO:0007669"/>
    <property type="project" value="UniProtKB-SubCell"/>
</dbReference>
<evidence type="ECO:0000256" key="3">
    <source>
        <dbReference type="ARBA" id="ARBA00022737"/>
    </source>
</evidence>
<keyword evidence="2" id="KW-0433">Leucine-rich repeat</keyword>
<dbReference type="OrthoDB" id="542800at2759"/>
<evidence type="ECO:0000313" key="5">
    <source>
        <dbReference type="EMBL" id="KAG2484683.1"/>
    </source>
</evidence>
<feature type="compositionally biased region" description="Gly residues" evidence="4">
    <location>
        <begin position="865"/>
        <end position="874"/>
    </location>
</feature>
<dbReference type="Pfam" id="PF12799">
    <property type="entry name" value="LRR_4"/>
    <property type="match status" value="1"/>
</dbReference>
<keyword evidence="3" id="KW-0677">Repeat</keyword>
<dbReference type="SMART" id="SM00365">
    <property type="entry name" value="LRR_SD22"/>
    <property type="match status" value="3"/>
</dbReference>
<comment type="caution">
    <text evidence="5">The sequence shown here is derived from an EMBL/GenBank/DDBJ whole genome shotgun (WGS) entry which is preliminary data.</text>
</comment>
<name>A0A835XIG7_9CHLO</name>
<dbReference type="InterPro" id="IPR001611">
    <property type="entry name" value="Leu-rich_rpt"/>
</dbReference>
<reference evidence="5" key="1">
    <citation type="journal article" date="2020" name="bioRxiv">
        <title>Comparative genomics of Chlamydomonas.</title>
        <authorList>
            <person name="Craig R.J."/>
            <person name="Hasan A.R."/>
            <person name="Ness R.W."/>
            <person name="Keightley P.D."/>
        </authorList>
    </citation>
    <scope>NUCLEOTIDE SEQUENCE</scope>
    <source>
        <strain evidence="5">CCAP 11/70</strain>
    </source>
</reference>
<proteinExistence type="predicted"/>
<dbReference type="PROSITE" id="PS51450">
    <property type="entry name" value="LRR"/>
    <property type="match status" value="3"/>
</dbReference>
<dbReference type="SUPFAM" id="SSF52075">
    <property type="entry name" value="Outer arm dynein light chain 1"/>
    <property type="match status" value="1"/>
</dbReference>
<dbReference type="SUPFAM" id="SSF52047">
    <property type="entry name" value="RNI-like"/>
    <property type="match status" value="1"/>
</dbReference>
<dbReference type="EMBL" id="JAEHOE010000144">
    <property type="protein sequence ID" value="KAG2484683.1"/>
    <property type="molecule type" value="Genomic_DNA"/>
</dbReference>
<dbReference type="InterPro" id="IPR032675">
    <property type="entry name" value="LRR_dom_sf"/>
</dbReference>
<feature type="compositionally biased region" description="Polar residues" evidence="4">
    <location>
        <begin position="629"/>
        <end position="640"/>
    </location>
</feature>
<feature type="compositionally biased region" description="Low complexity" evidence="4">
    <location>
        <begin position="749"/>
        <end position="794"/>
    </location>
</feature>
<feature type="region of interest" description="Disordered" evidence="4">
    <location>
        <begin position="818"/>
        <end position="902"/>
    </location>
</feature>
<evidence type="ECO:0000256" key="1">
    <source>
        <dbReference type="ARBA" id="ARBA00004430"/>
    </source>
</evidence>
<feature type="compositionally biased region" description="Low complexity" evidence="4">
    <location>
        <begin position="217"/>
        <end position="243"/>
    </location>
</feature>
<dbReference type="Proteomes" id="UP000612055">
    <property type="component" value="Unassembled WGS sequence"/>
</dbReference>
<feature type="compositionally biased region" description="Gly residues" evidence="4">
    <location>
        <begin position="284"/>
        <end position="299"/>
    </location>
</feature>
<feature type="compositionally biased region" description="Low complexity" evidence="4">
    <location>
        <begin position="645"/>
        <end position="659"/>
    </location>
</feature>